<dbReference type="Pfam" id="PF00990">
    <property type="entry name" value="GGDEF"/>
    <property type="match status" value="1"/>
</dbReference>
<organism evidence="2">
    <name type="scientific">bioreactor metagenome</name>
    <dbReference type="NCBI Taxonomy" id="1076179"/>
    <lineage>
        <taxon>unclassified sequences</taxon>
        <taxon>metagenomes</taxon>
        <taxon>ecological metagenomes</taxon>
    </lineage>
</organism>
<dbReference type="InterPro" id="IPR050469">
    <property type="entry name" value="Diguanylate_Cyclase"/>
</dbReference>
<dbReference type="AlphaFoldDB" id="A0A645AVS4"/>
<dbReference type="GO" id="GO:0052621">
    <property type="term" value="F:diguanylate cyclase activity"/>
    <property type="evidence" value="ECO:0007669"/>
    <property type="project" value="TreeGrafter"/>
</dbReference>
<dbReference type="CDD" id="cd01949">
    <property type="entry name" value="GGDEF"/>
    <property type="match status" value="1"/>
</dbReference>
<dbReference type="PROSITE" id="PS50887">
    <property type="entry name" value="GGDEF"/>
    <property type="match status" value="1"/>
</dbReference>
<proteinExistence type="predicted"/>
<dbReference type="Gene3D" id="3.30.70.270">
    <property type="match status" value="1"/>
</dbReference>
<sequence length="303" mass="34621">MIKISVLETIKERLSIFTNLYDTIRVIDPEKKQVIATSSTDDEGLNSTCYCYWKKHNVCTNCVSIKAIKENNTFMKIETKDNKVFLTTASPVVLDDKTYIVELLKDITHEHIAIKPENTPAESIDSLLLSITDELVTDSLTKVYNRRFIDATLSLDIEEGLMNKKPLSIILSDIDNFKEINDTYGHIAGDFILKEFSRLISESIRKTTDWIARYGGEEFLVVLRNTKGLEAFAVAEKLRKLVEKNKFIFEENVIPVTASFGICYIEKFTHIEPNTFINCADKNLYAAKEGGRNKVVMDFYKEV</sequence>
<dbReference type="FunFam" id="3.30.70.270:FF:000001">
    <property type="entry name" value="Diguanylate cyclase domain protein"/>
    <property type="match status" value="1"/>
</dbReference>
<evidence type="ECO:0000259" key="1">
    <source>
        <dbReference type="PROSITE" id="PS50887"/>
    </source>
</evidence>
<evidence type="ECO:0000313" key="2">
    <source>
        <dbReference type="EMBL" id="MPM56868.1"/>
    </source>
</evidence>
<protein>
    <recommendedName>
        <fullName evidence="1">GGDEF domain-containing protein</fullName>
    </recommendedName>
</protein>
<dbReference type="PANTHER" id="PTHR45138:SF9">
    <property type="entry name" value="DIGUANYLATE CYCLASE DGCM-RELATED"/>
    <property type="match status" value="1"/>
</dbReference>
<reference evidence="2" key="1">
    <citation type="submission" date="2019-08" db="EMBL/GenBank/DDBJ databases">
        <authorList>
            <person name="Kucharzyk K."/>
            <person name="Murdoch R.W."/>
            <person name="Higgins S."/>
            <person name="Loffler F."/>
        </authorList>
    </citation>
    <scope>NUCLEOTIDE SEQUENCE</scope>
</reference>
<dbReference type="SMART" id="SM00267">
    <property type="entry name" value="GGDEF"/>
    <property type="match status" value="1"/>
</dbReference>
<dbReference type="InterPro" id="IPR029787">
    <property type="entry name" value="Nucleotide_cyclase"/>
</dbReference>
<dbReference type="PANTHER" id="PTHR45138">
    <property type="entry name" value="REGULATORY COMPONENTS OF SENSORY TRANSDUCTION SYSTEM"/>
    <property type="match status" value="1"/>
</dbReference>
<dbReference type="NCBIfam" id="TIGR00254">
    <property type="entry name" value="GGDEF"/>
    <property type="match status" value="1"/>
</dbReference>
<gene>
    <name evidence="2" type="ORF">SDC9_103684</name>
</gene>
<dbReference type="InterPro" id="IPR000160">
    <property type="entry name" value="GGDEF_dom"/>
</dbReference>
<dbReference type="EMBL" id="VSSQ01015970">
    <property type="protein sequence ID" value="MPM56868.1"/>
    <property type="molecule type" value="Genomic_DNA"/>
</dbReference>
<dbReference type="SUPFAM" id="SSF55073">
    <property type="entry name" value="Nucleotide cyclase"/>
    <property type="match status" value="1"/>
</dbReference>
<dbReference type="GO" id="GO:0043709">
    <property type="term" value="P:cell adhesion involved in single-species biofilm formation"/>
    <property type="evidence" value="ECO:0007669"/>
    <property type="project" value="TreeGrafter"/>
</dbReference>
<name>A0A645AVS4_9ZZZZ</name>
<dbReference type="GO" id="GO:0005886">
    <property type="term" value="C:plasma membrane"/>
    <property type="evidence" value="ECO:0007669"/>
    <property type="project" value="TreeGrafter"/>
</dbReference>
<accession>A0A645AVS4</accession>
<dbReference type="InterPro" id="IPR043128">
    <property type="entry name" value="Rev_trsase/Diguanyl_cyclase"/>
</dbReference>
<feature type="domain" description="GGDEF" evidence="1">
    <location>
        <begin position="165"/>
        <end position="300"/>
    </location>
</feature>
<dbReference type="GO" id="GO:1902201">
    <property type="term" value="P:negative regulation of bacterial-type flagellum-dependent cell motility"/>
    <property type="evidence" value="ECO:0007669"/>
    <property type="project" value="TreeGrafter"/>
</dbReference>
<comment type="caution">
    <text evidence="2">The sequence shown here is derived from an EMBL/GenBank/DDBJ whole genome shotgun (WGS) entry which is preliminary data.</text>
</comment>